<evidence type="ECO:0000256" key="6">
    <source>
        <dbReference type="ARBA" id="ARBA00023235"/>
    </source>
</evidence>
<organism evidence="10 11">
    <name type="scientific">Paradevosia shaoguanensis</name>
    <dbReference type="NCBI Taxonomy" id="1335043"/>
    <lineage>
        <taxon>Bacteria</taxon>
        <taxon>Pseudomonadati</taxon>
        <taxon>Pseudomonadota</taxon>
        <taxon>Alphaproteobacteria</taxon>
        <taxon>Hyphomicrobiales</taxon>
        <taxon>Devosiaceae</taxon>
        <taxon>Paradevosia</taxon>
    </lineage>
</organism>
<dbReference type="GO" id="GO:0005737">
    <property type="term" value="C:cytoplasm"/>
    <property type="evidence" value="ECO:0007669"/>
    <property type="project" value="TreeGrafter"/>
</dbReference>
<dbReference type="SMART" id="SM00434">
    <property type="entry name" value="TOP4c"/>
    <property type="match status" value="1"/>
</dbReference>
<dbReference type="GO" id="GO:0005524">
    <property type="term" value="F:ATP binding"/>
    <property type="evidence" value="ECO:0007669"/>
    <property type="project" value="InterPro"/>
</dbReference>
<dbReference type="InterPro" id="IPR002205">
    <property type="entry name" value="Topo_IIA_dom_A"/>
</dbReference>
<dbReference type="PROSITE" id="PS52040">
    <property type="entry name" value="TOPO_IIA"/>
    <property type="match status" value="1"/>
</dbReference>
<keyword evidence="2 7" id="KW-1003">Cell membrane</keyword>
<evidence type="ECO:0000256" key="3">
    <source>
        <dbReference type="ARBA" id="ARBA00023029"/>
    </source>
</evidence>
<dbReference type="SUPFAM" id="SSF101904">
    <property type="entry name" value="GyrA/ParC C-terminal domain-like"/>
    <property type="match status" value="1"/>
</dbReference>
<dbReference type="InterPro" id="IPR013760">
    <property type="entry name" value="Topo_IIA-like_dom_sf"/>
</dbReference>
<dbReference type="PANTHER" id="PTHR43493:SF1">
    <property type="entry name" value="DNA TOPOISOMERASE 4 SUBUNIT A"/>
    <property type="match status" value="1"/>
</dbReference>
<dbReference type="Pfam" id="PF03989">
    <property type="entry name" value="DNA_gyraseA_C"/>
    <property type="match status" value="3"/>
</dbReference>
<dbReference type="GO" id="GO:0006265">
    <property type="term" value="P:DNA topological change"/>
    <property type="evidence" value="ECO:0007669"/>
    <property type="project" value="UniProtKB-UniRule"/>
</dbReference>
<comment type="caution">
    <text evidence="10">The sequence shown here is derived from an EMBL/GenBank/DDBJ whole genome shotgun (WGS) entry which is preliminary data.</text>
</comment>
<evidence type="ECO:0000256" key="4">
    <source>
        <dbReference type="ARBA" id="ARBA00023125"/>
    </source>
</evidence>
<dbReference type="SUPFAM" id="SSF56719">
    <property type="entry name" value="Type II DNA topoisomerase"/>
    <property type="match status" value="1"/>
</dbReference>
<dbReference type="CDD" id="cd00187">
    <property type="entry name" value="TOP4c"/>
    <property type="match status" value="1"/>
</dbReference>
<sequence>MEDADLPKPEDGGETRIVDLREALEERYLSYALSTITQRALPDARDGLKPVHRRILHAMRLLRLDPDQGYKKSARIVGDVIGKFHPHGDQSIYDALVRMAQDFAQRYPLVDGQGNFGNIDGDSPAAMRYTESRMTDVAGRLLEGMAEDAIDFKPTYDGEDEEPVVLPSNFPNLLANGSTGIAVGMATSIPPHNVGELCDAALHLINVNPNADARELVQFVRGPDFPTGGILVEGQESIINSYETGRGSFRLRAKWEREEKGRGVYQIVVTEIPYGVQKSRLIEKVAELLLARKLPLLKDIRDESADDVRLVLEPRAGTVDATILMEQMFKVSDLEVRFPLNMNVLDKGTVPKVMGLPEALRAWLDHRKIVLIRRSQHRLDQIAKRVEVLEGYIVAFLNLDEVIRIIREEDDPKAQLMATFNLTDNQAEAILNMRLRSLRRLEEMELRTEHSGLLTERGHLETLLGSDRRLWGEIARQVADLKKAYGDDHPLGPRRTAIGDAPTADSSEIETAFIEREPITVILSEKGWIRAMKGHTDDVDEKGFKAGDRLKLAVKAETTDKLLMLTTGGKVYTLGGDKLPGGRGQGEPVRIMVDIEEGHDIVDLFVYRPGAKRVVASSAGNGFVVAEDDLIANTRKGKQVLNVSGDDEARLLVPAGGDMVAVIGQNRKLLIFPAQQLPEMSRGKGVRLQKYKDGGISDLKTFKSEGGLTWTDSSGRTFTRPMGELVEWVGDRAQAGRQPPNGFPRNNRFVGG</sequence>
<evidence type="ECO:0000256" key="8">
    <source>
        <dbReference type="PROSITE-ProRule" id="PRU01384"/>
    </source>
</evidence>
<keyword evidence="5 7" id="KW-0472">Membrane</keyword>
<dbReference type="GO" id="GO:0007059">
    <property type="term" value="P:chromosome segregation"/>
    <property type="evidence" value="ECO:0007669"/>
    <property type="project" value="UniProtKB-UniRule"/>
</dbReference>
<dbReference type="AlphaFoldDB" id="A0AA41QNJ0"/>
<gene>
    <name evidence="7 10" type="primary">parC</name>
    <name evidence="10" type="ORF">ML536_07945</name>
</gene>
<dbReference type="InterPro" id="IPR005742">
    <property type="entry name" value="TopoIV_A_Gneg"/>
</dbReference>
<name>A0AA41QNJ0_9HYPH</name>
<comment type="catalytic activity">
    <reaction evidence="1 7 8">
        <text>ATP-dependent breakage, passage and rejoining of double-stranded DNA.</text>
        <dbReference type="EC" id="5.6.2.2"/>
    </reaction>
</comment>
<feature type="site" description="Interaction with DNA" evidence="7">
    <location>
        <position position="49"/>
    </location>
</feature>
<dbReference type="InterPro" id="IPR035516">
    <property type="entry name" value="Gyrase/topoIV_suA_C"/>
</dbReference>
<dbReference type="Gene3D" id="3.30.1360.40">
    <property type="match status" value="1"/>
</dbReference>
<evidence type="ECO:0000259" key="9">
    <source>
        <dbReference type="PROSITE" id="PS52040"/>
    </source>
</evidence>
<dbReference type="PANTHER" id="PTHR43493">
    <property type="entry name" value="DNA GYRASE/TOPOISOMERASE SUBUNIT A"/>
    <property type="match status" value="1"/>
</dbReference>
<comment type="function">
    <text evidence="7">Topoisomerase IV is essential for chromosome segregation. It relaxes supercoiled DNA. Performs the decatenation events required during the replication of a circular DNA molecule.</text>
</comment>
<dbReference type="EMBL" id="JALAZD010000001">
    <property type="protein sequence ID" value="MCI0126756.1"/>
    <property type="molecule type" value="Genomic_DNA"/>
</dbReference>
<feature type="site" description="Interaction with DNA" evidence="7">
    <location>
        <position position="85"/>
    </location>
</feature>
<evidence type="ECO:0000256" key="2">
    <source>
        <dbReference type="ARBA" id="ARBA00022475"/>
    </source>
</evidence>
<dbReference type="GO" id="GO:0019897">
    <property type="term" value="C:extrinsic component of plasma membrane"/>
    <property type="evidence" value="ECO:0007669"/>
    <property type="project" value="UniProtKB-UniRule"/>
</dbReference>
<dbReference type="NCBIfam" id="NF004044">
    <property type="entry name" value="PRK05561.1"/>
    <property type="match status" value="1"/>
</dbReference>
<evidence type="ECO:0000256" key="7">
    <source>
        <dbReference type="HAMAP-Rule" id="MF_00936"/>
    </source>
</evidence>
<dbReference type="InterPro" id="IPR013758">
    <property type="entry name" value="Topo_IIA_A/C_ab"/>
</dbReference>
<comment type="subcellular location">
    <subcellularLocation>
        <location evidence="7">Cell membrane</location>
        <topology evidence="7">Peripheral membrane protein</topology>
    </subcellularLocation>
</comment>
<evidence type="ECO:0000313" key="10">
    <source>
        <dbReference type="EMBL" id="MCI0126756.1"/>
    </source>
</evidence>
<keyword evidence="4 7" id="KW-0238">DNA-binding</keyword>
<proteinExistence type="inferred from homology"/>
<dbReference type="InterPro" id="IPR006691">
    <property type="entry name" value="GyrA/parC_rep"/>
</dbReference>
<dbReference type="RefSeq" id="WP_281735523.1">
    <property type="nucleotide sequence ID" value="NZ_JAKETQ010000001.1"/>
</dbReference>
<dbReference type="GO" id="GO:0003918">
    <property type="term" value="F:DNA topoisomerase type II (double strand cut, ATP-hydrolyzing) activity"/>
    <property type="evidence" value="ECO:0007669"/>
    <property type="project" value="UniProtKB-UniRule"/>
</dbReference>
<dbReference type="Gene3D" id="2.120.10.90">
    <property type="entry name" value="DNA gyrase/topoisomerase IV, subunit A, C-terminal"/>
    <property type="match status" value="1"/>
</dbReference>
<feature type="active site" description="O-(5'-phospho-DNA)-tyrosine intermediate" evidence="7 8">
    <location>
        <position position="129"/>
    </location>
</feature>
<dbReference type="InterPro" id="IPR013757">
    <property type="entry name" value="Topo_IIA_A_a_sf"/>
</dbReference>
<dbReference type="Pfam" id="PF00521">
    <property type="entry name" value="DNA_topoisoIV"/>
    <property type="match status" value="1"/>
</dbReference>
<dbReference type="NCBIfam" id="TIGR01062">
    <property type="entry name" value="parC_Gneg"/>
    <property type="match status" value="1"/>
</dbReference>
<dbReference type="FunFam" id="1.10.268.10:FF:000001">
    <property type="entry name" value="DNA gyrase subunit A"/>
    <property type="match status" value="1"/>
</dbReference>
<dbReference type="Gene3D" id="1.10.268.10">
    <property type="entry name" value="Topoisomerase, domain 3"/>
    <property type="match status" value="1"/>
</dbReference>
<feature type="domain" description="Topo IIA-type catalytic" evidence="9">
    <location>
        <begin position="41"/>
        <end position="509"/>
    </location>
</feature>
<protein>
    <recommendedName>
        <fullName evidence="7">DNA topoisomerase 4 subunit A</fullName>
        <ecNumber evidence="7">5.6.2.2</ecNumber>
    </recommendedName>
    <alternativeName>
        <fullName evidence="7">Topoisomerase IV subunit A</fullName>
    </alternativeName>
</protein>
<comment type="subunit">
    <text evidence="7">Heterotetramer composed of ParC and ParE.</text>
</comment>
<reference evidence="10" key="1">
    <citation type="submission" date="2022-03" db="EMBL/GenBank/DDBJ databases">
        <title>The complete genome sequence of a Methyloterrigena soli.</title>
        <authorList>
            <person name="Zi Z."/>
        </authorList>
    </citation>
    <scope>NUCLEOTIDE SEQUENCE</scope>
    <source>
        <strain evidence="10">M48</strain>
    </source>
</reference>
<dbReference type="GO" id="GO:0003677">
    <property type="term" value="F:DNA binding"/>
    <property type="evidence" value="ECO:0007669"/>
    <property type="project" value="UniProtKB-UniRule"/>
</dbReference>
<evidence type="ECO:0000313" key="11">
    <source>
        <dbReference type="Proteomes" id="UP001156140"/>
    </source>
</evidence>
<evidence type="ECO:0000256" key="5">
    <source>
        <dbReference type="ARBA" id="ARBA00023136"/>
    </source>
</evidence>
<dbReference type="GO" id="GO:0005694">
    <property type="term" value="C:chromosome"/>
    <property type="evidence" value="ECO:0007669"/>
    <property type="project" value="InterPro"/>
</dbReference>
<dbReference type="HAMAP" id="MF_00936">
    <property type="entry name" value="ParC_type1"/>
    <property type="match status" value="1"/>
</dbReference>
<dbReference type="InterPro" id="IPR050220">
    <property type="entry name" value="Type_II_DNA_Topoisomerases"/>
</dbReference>
<accession>A0AA41QNJ0</accession>
<comment type="similarity">
    <text evidence="7">Belongs to the type II topoisomerase GyrA/ParC subunit family. ParC type 1 subfamily.</text>
</comment>
<keyword evidence="11" id="KW-1185">Reference proteome</keyword>
<feature type="site" description="Transition state stabilizer" evidence="7">
    <location>
        <position position="128"/>
    </location>
</feature>
<dbReference type="Gene3D" id="3.90.199.10">
    <property type="entry name" value="Topoisomerase II, domain 5"/>
    <property type="match status" value="1"/>
</dbReference>
<keyword evidence="6 7" id="KW-0413">Isomerase</keyword>
<dbReference type="EC" id="5.6.2.2" evidence="7"/>
<dbReference type="Proteomes" id="UP001156140">
    <property type="component" value="Unassembled WGS sequence"/>
</dbReference>
<evidence type="ECO:0000256" key="1">
    <source>
        <dbReference type="ARBA" id="ARBA00000185"/>
    </source>
</evidence>
<keyword evidence="3 7" id="KW-0799">Topoisomerase</keyword>
<feature type="site" description="Interaction with DNA" evidence="7">
    <location>
        <position position="87"/>
    </location>
</feature>
<dbReference type="GO" id="GO:0009330">
    <property type="term" value="C:DNA topoisomerase type II (double strand cut, ATP-hydrolyzing) complex"/>
    <property type="evidence" value="ECO:0007669"/>
    <property type="project" value="UniProtKB-ARBA"/>
</dbReference>